<feature type="domain" description="SLH" evidence="5">
    <location>
        <begin position="25"/>
        <end position="88"/>
    </location>
</feature>
<evidence type="ECO:0000259" key="6">
    <source>
        <dbReference type="PROSITE" id="PS51781"/>
    </source>
</evidence>
<dbReference type="GO" id="GO:0008745">
    <property type="term" value="F:N-acetylmuramoyl-L-alanine amidase activity"/>
    <property type="evidence" value="ECO:0007669"/>
    <property type="project" value="InterPro"/>
</dbReference>
<feature type="chain" id="PRO_5017809545" evidence="4">
    <location>
        <begin position="29"/>
        <end position="459"/>
    </location>
</feature>
<dbReference type="EMBL" id="QTLC01000028">
    <property type="protein sequence ID" value="RDY71707.1"/>
    <property type="molecule type" value="Genomic_DNA"/>
</dbReference>
<keyword evidence="1 4" id="KW-0732">Signal</keyword>
<organism evidence="7 8">
    <name type="scientific">Halobacillus trueperi</name>
    <dbReference type="NCBI Taxonomy" id="156205"/>
    <lineage>
        <taxon>Bacteria</taxon>
        <taxon>Bacillati</taxon>
        <taxon>Bacillota</taxon>
        <taxon>Bacilli</taxon>
        <taxon>Bacillales</taxon>
        <taxon>Bacillaceae</taxon>
        <taxon>Halobacillus</taxon>
    </lineage>
</organism>
<dbReference type="SMART" id="SM00287">
    <property type="entry name" value="SH3b"/>
    <property type="match status" value="1"/>
</dbReference>
<evidence type="ECO:0000256" key="1">
    <source>
        <dbReference type="ARBA" id="ARBA00022729"/>
    </source>
</evidence>
<dbReference type="CDD" id="cd02696">
    <property type="entry name" value="MurNAc-LAA"/>
    <property type="match status" value="1"/>
</dbReference>
<dbReference type="Gene3D" id="3.40.630.40">
    <property type="entry name" value="Zn-dependent exopeptidases"/>
    <property type="match status" value="1"/>
</dbReference>
<evidence type="ECO:0000313" key="7">
    <source>
        <dbReference type="EMBL" id="RDY71707.1"/>
    </source>
</evidence>
<dbReference type="GO" id="GO:0071555">
    <property type="term" value="P:cell wall organization"/>
    <property type="evidence" value="ECO:0007669"/>
    <property type="project" value="UniProtKB-KW"/>
</dbReference>
<keyword evidence="3" id="KW-0961">Cell wall biogenesis/degradation</keyword>
<dbReference type="AlphaFoldDB" id="A0A3D8VR22"/>
<dbReference type="PANTHER" id="PTHR30404:SF0">
    <property type="entry name" value="N-ACETYLMURAMOYL-L-ALANINE AMIDASE AMIC"/>
    <property type="match status" value="1"/>
</dbReference>
<feature type="domain" description="SLH" evidence="5">
    <location>
        <begin position="89"/>
        <end position="143"/>
    </location>
</feature>
<reference evidence="7 8" key="1">
    <citation type="submission" date="2018-08" db="EMBL/GenBank/DDBJ databases">
        <title>Genome sequence of strict halophilic Halobacillus trueperi SS1 isolated from Lunsu, a salty water body of North West Himalayas.</title>
        <authorList>
            <person name="Gupta S."/>
            <person name="Sharma P."/>
            <person name="Dev K."/>
            <person name="Baumler D."/>
            <person name="Sourirajan A."/>
        </authorList>
    </citation>
    <scope>NUCLEOTIDE SEQUENCE [LARGE SCALE GENOMIC DNA]</scope>
    <source>
        <strain evidence="7 8">SS1</strain>
    </source>
</reference>
<dbReference type="RefSeq" id="WP_115893767.1">
    <property type="nucleotide sequence ID" value="NZ_QTLC01000028.1"/>
</dbReference>
<evidence type="ECO:0000313" key="8">
    <source>
        <dbReference type="Proteomes" id="UP000257032"/>
    </source>
</evidence>
<dbReference type="InterPro" id="IPR001119">
    <property type="entry name" value="SLH_dom"/>
</dbReference>
<dbReference type="Proteomes" id="UP000257032">
    <property type="component" value="Unassembled WGS sequence"/>
</dbReference>
<dbReference type="Pfam" id="PF08239">
    <property type="entry name" value="SH3_3"/>
    <property type="match status" value="1"/>
</dbReference>
<dbReference type="InterPro" id="IPR002508">
    <property type="entry name" value="MurNAc-LAA_cat"/>
</dbReference>
<name>A0A3D8VR22_9BACI</name>
<dbReference type="PROSITE" id="PS51781">
    <property type="entry name" value="SH3B"/>
    <property type="match status" value="1"/>
</dbReference>
<evidence type="ECO:0000256" key="3">
    <source>
        <dbReference type="ARBA" id="ARBA00023316"/>
    </source>
</evidence>
<evidence type="ECO:0000256" key="4">
    <source>
        <dbReference type="SAM" id="SignalP"/>
    </source>
</evidence>
<dbReference type="Pfam" id="PF00395">
    <property type="entry name" value="SLH"/>
    <property type="match status" value="3"/>
</dbReference>
<sequence length="459" mass="50251">MLQNRIKMLVFLLALVTAAVWPSNVAKAASLSDIPDRSEEEINYLMNQGVLSGYPDGTFKPHKEVTREEAATLIARALKLDGTQRNTVFSDVSRYSYASGYIQSSYEQGAISGYPDGTYKPKETMTRGQMAVSVSNAFSLGSGSNGSYGDVSPYAYYYDAVKSVTSAGVAAGYPDGTYRPESAITREEFALFVARALNEQFRVSTDIDSYGERVVTADILNVRSGPSTGYSIVGKLSEGTTVQVHKDLGNWLKISYGSLNGYVHEDYTTTSNSSRSHIIAIDAGHGDGDGGATDNGLVEKEINLDVAQRVQKYLVDAGIQVVMTRDDDTFVELEDRVAYAVNRNADTFVSIHSNSFYMESANGIETYYSSASLDDRARKSKQLAIYIQNRLVPALDLADRGVKDVPYHVISKTPLPSALVELGFVTNDTDASRLGSDYWRERAAEAIAQGIQDYYNWVD</sequence>
<feature type="domain" description="SH3b" evidence="6">
    <location>
        <begin position="210"/>
        <end position="272"/>
    </location>
</feature>
<dbReference type="PANTHER" id="PTHR30404">
    <property type="entry name" value="N-ACETYLMURAMOYL-L-ALANINE AMIDASE"/>
    <property type="match status" value="1"/>
</dbReference>
<accession>A0A3D8VR22</accession>
<dbReference type="InterPro" id="IPR003646">
    <property type="entry name" value="SH3-like_bac-type"/>
</dbReference>
<gene>
    <name evidence="7" type="ORF">DXT76_06820</name>
</gene>
<dbReference type="Gene3D" id="2.30.30.40">
    <property type="entry name" value="SH3 Domains"/>
    <property type="match status" value="1"/>
</dbReference>
<dbReference type="PROSITE" id="PS51272">
    <property type="entry name" value="SLH"/>
    <property type="match status" value="3"/>
</dbReference>
<evidence type="ECO:0000256" key="2">
    <source>
        <dbReference type="ARBA" id="ARBA00022801"/>
    </source>
</evidence>
<proteinExistence type="predicted"/>
<dbReference type="Pfam" id="PF01520">
    <property type="entry name" value="Amidase_3"/>
    <property type="match status" value="1"/>
</dbReference>
<protein>
    <submittedName>
        <fullName evidence="7">N-acetylmuramoyl-L-alanine amidase</fullName>
    </submittedName>
</protein>
<dbReference type="GO" id="GO:0009253">
    <property type="term" value="P:peptidoglycan catabolic process"/>
    <property type="evidence" value="ECO:0007669"/>
    <property type="project" value="InterPro"/>
</dbReference>
<dbReference type="GO" id="GO:0030288">
    <property type="term" value="C:outer membrane-bounded periplasmic space"/>
    <property type="evidence" value="ECO:0007669"/>
    <property type="project" value="TreeGrafter"/>
</dbReference>
<dbReference type="SUPFAM" id="SSF53187">
    <property type="entry name" value="Zn-dependent exopeptidases"/>
    <property type="match status" value="1"/>
</dbReference>
<dbReference type="InterPro" id="IPR050695">
    <property type="entry name" value="N-acetylmuramoyl_amidase_3"/>
</dbReference>
<feature type="signal peptide" evidence="4">
    <location>
        <begin position="1"/>
        <end position="28"/>
    </location>
</feature>
<comment type="caution">
    <text evidence="7">The sequence shown here is derived from an EMBL/GenBank/DDBJ whole genome shotgun (WGS) entry which is preliminary data.</text>
</comment>
<keyword evidence="2" id="KW-0378">Hydrolase</keyword>
<feature type="domain" description="SLH" evidence="5">
    <location>
        <begin position="144"/>
        <end position="207"/>
    </location>
</feature>
<evidence type="ECO:0000259" key="5">
    <source>
        <dbReference type="PROSITE" id="PS51272"/>
    </source>
</evidence>
<dbReference type="SMART" id="SM00646">
    <property type="entry name" value="Ami_3"/>
    <property type="match status" value="1"/>
</dbReference>